<sequence length="203" mass="20930">MTREIIAILRGLAPSEAVPVTDALLDAGITKLEVPLNSPDPFDSIAAMVKHAGDRAVVGAGTVLAPEEVLKLQQIGAGMVVSPDCNPRVIVATKQAGMLSYPGTFTPTECFTALRNGADGIKLFPAAKLGIDGFKAISAVLPKGTKAYAVGGVDDTNMDDWLRAGITGFGIGSALYKPGLSADEVAERARAFVAAYDASQEAA</sequence>
<dbReference type="Proteomes" id="UP000244069">
    <property type="component" value="Unassembled WGS sequence"/>
</dbReference>
<dbReference type="SUPFAM" id="SSF51569">
    <property type="entry name" value="Aldolase"/>
    <property type="match status" value="1"/>
</dbReference>
<evidence type="ECO:0000313" key="6">
    <source>
        <dbReference type="EMBL" id="PTX50144.1"/>
    </source>
</evidence>
<dbReference type="NCBIfam" id="NF006600">
    <property type="entry name" value="PRK09140.1"/>
    <property type="match status" value="1"/>
</dbReference>
<dbReference type="PANTHER" id="PTHR30246">
    <property type="entry name" value="2-KETO-3-DEOXY-6-PHOSPHOGLUCONATE ALDOLASE"/>
    <property type="match status" value="1"/>
</dbReference>
<organism evidence="6 7">
    <name type="scientific">Allosediminivita pacifica</name>
    <dbReference type="NCBI Taxonomy" id="1267769"/>
    <lineage>
        <taxon>Bacteria</taxon>
        <taxon>Pseudomonadati</taxon>
        <taxon>Pseudomonadota</taxon>
        <taxon>Alphaproteobacteria</taxon>
        <taxon>Rhodobacterales</taxon>
        <taxon>Paracoccaceae</taxon>
        <taxon>Allosediminivita</taxon>
    </lineage>
</organism>
<comment type="subunit">
    <text evidence="3">Homotrimer.</text>
</comment>
<evidence type="ECO:0000256" key="1">
    <source>
        <dbReference type="ARBA" id="ARBA00004761"/>
    </source>
</evidence>
<evidence type="ECO:0000256" key="2">
    <source>
        <dbReference type="ARBA" id="ARBA00006906"/>
    </source>
</evidence>
<evidence type="ECO:0000256" key="5">
    <source>
        <dbReference type="ARBA" id="ARBA00023277"/>
    </source>
</evidence>
<dbReference type="Gene3D" id="3.20.20.70">
    <property type="entry name" value="Aldolase class I"/>
    <property type="match status" value="1"/>
</dbReference>
<comment type="similarity">
    <text evidence="2">Belongs to the KHG/KDPG aldolase family.</text>
</comment>
<dbReference type="InterPro" id="IPR000887">
    <property type="entry name" value="Aldlse_KDPG_KHG"/>
</dbReference>
<evidence type="ECO:0000256" key="4">
    <source>
        <dbReference type="ARBA" id="ARBA00023239"/>
    </source>
</evidence>
<name>A0A2T6B254_9RHOB</name>
<dbReference type="EMBL" id="QBKN01000005">
    <property type="protein sequence ID" value="PTX50144.1"/>
    <property type="molecule type" value="Genomic_DNA"/>
</dbReference>
<proteinExistence type="inferred from homology"/>
<evidence type="ECO:0000313" key="7">
    <source>
        <dbReference type="Proteomes" id="UP000244069"/>
    </source>
</evidence>
<dbReference type="RefSeq" id="WP_107975071.1">
    <property type="nucleotide sequence ID" value="NZ_BMEZ01000005.1"/>
</dbReference>
<comment type="caution">
    <text evidence="6">The sequence shown here is derived from an EMBL/GenBank/DDBJ whole genome shotgun (WGS) entry which is preliminary data.</text>
</comment>
<dbReference type="GO" id="GO:0016829">
    <property type="term" value="F:lyase activity"/>
    <property type="evidence" value="ECO:0007669"/>
    <property type="project" value="UniProtKB-KW"/>
</dbReference>
<dbReference type="OrthoDB" id="7204076at2"/>
<dbReference type="AlphaFoldDB" id="A0A2T6B254"/>
<gene>
    <name evidence="6" type="ORF">C8N44_1052</name>
</gene>
<dbReference type="Pfam" id="PF01081">
    <property type="entry name" value="Aldolase"/>
    <property type="match status" value="1"/>
</dbReference>
<evidence type="ECO:0000256" key="3">
    <source>
        <dbReference type="ARBA" id="ARBA00011233"/>
    </source>
</evidence>
<reference evidence="6 7" key="1">
    <citation type="submission" date="2018-04" db="EMBL/GenBank/DDBJ databases">
        <title>Genomic Encyclopedia of Archaeal and Bacterial Type Strains, Phase II (KMG-II): from individual species to whole genera.</title>
        <authorList>
            <person name="Goeker M."/>
        </authorList>
    </citation>
    <scope>NUCLEOTIDE SEQUENCE [LARGE SCALE GENOMIC DNA]</scope>
    <source>
        <strain evidence="6 7">DSM 29329</strain>
    </source>
</reference>
<dbReference type="PROSITE" id="PS00160">
    <property type="entry name" value="ALDOLASE_KDPG_KHG_2"/>
    <property type="match status" value="1"/>
</dbReference>
<keyword evidence="4" id="KW-0456">Lyase</keyword>
<accession>A0A2T6B254</accession>
<dbReference type="CDD" id="cd00452">
    <property type="entry name" value="KDPG_aldolase"/>
    <property type="match status" value="1"/>
</dbReference>
<comment type="pathway">
    <text evidence="1">Carbohydrate acid metabolism.</text>
</comment>
<dbReference type="InterPro" id="IPR031338">
    <property type="entry name" value="KDPG/KHG_AS_2"/>
</dbReference>
<dbReference type="PANTHER" id="PTHR30246:SF1">
    <property type="entry name" value="2-DEHYDRO-3-DEOXY-6-PHOSPHOGALACTONATE ALDOLASE-RELATED"/>
    <property type="match status" value="1"/>
</dbReference>
<keyword evidence="5" id="KW-0119">Carbohydrate metabolism</keyword>
<keyword evidence="7" id="KW-1185">Reference proteome</keyword>
<dbReference type="InterPro" id="IPR013785">
    <property type="entry name" value="Aldolase_TIM"/>
</dbReference>
<protein>
    <submittedName>
        <fullName evidence="6">2-keto-3-deoxy-phosphogalactonate aldolase</fullName>
    </submittedName>
</protein>